<reference evidence="3 4" key="1">
    <citation type="journal article" date="2014" name="Genome Announc.">
        <title>Draft Genome Sequence of Advenella kashmirensis Strain W13003, a Polycyclic Aromatic Hydrocarbon-Degrading Bacterium.</title>
        <authorList>
            <person name="Wang X."/>
            <person name="Jin D."/>
            <person name="Zhou L."/>
            <person name="Wu L."/>
            <person name="An W."/>
            <person name="Zhao L."/>
        </authorList>
    </citation>
    <scope>NUCLEOTIDE SEQUENCE [LARGE SCALE GENOMIC DNA]</scope>
    <source>
        <strain evidence="3 4">W13003</strain>
    </source>
</reference>
<evidence type="ECO:0000256" key="1">
    <source>
        <dbReference type="ARBA" id="ARBA00006987"/>
    </source>
</evidence>
<sequence length="323" mass="33855">MLKVFCRLVVIFSLFIINSPVMAKSDYPSKPIKLYIGFSAGSATDLVGRIVAEGLSNRLKQPIVVENKVGAGGSIAAQDTARASADGYTLLLVSSAIAVNPAVYKNAGKVLSELKPIALIGTLPTVLMASTKMPVNSLKEFIDYAKTHPKTVNFGSSGVGGSTHMAMEAFARAKGIELVHIPYKGNGQASAALLGNQIDAYMDTIILAAPVIASGRAKGLAISGTERSALVPDVPTFAEAGAPEYNSSLFFGVMGPAGMPDELIEHLNQEINAVLKTPSIQDRLTKAGGLTLSNGTAQDFGRTLQKEVALWTQVGQNVGIKPQ</sequence>
<dbReference type="InterPro" id="IPR042100">
    <property type="entry name" value="Bug_dom1"/>
</dbReference>
<dbReference type="AlphaFoldDB" id="V8QTL7"/>
<dbReference type="Gene3D" id="3.40.190.150">
    <property type="entry name" value="Bordetella uptake gene, domain 1"/>
    <property type="match status" value="1"/>
</dbReference>
<keyword evidence="2" id="KW-0732">Signal</keyword>
<name>V8QTL7_9BURK</name>
<dbReference type="Gene3D" id="3.40.190.10">
    <property type="entry name" value="Periplasmic binding protein-like II"/>
    <property type="match status" value="1"/>
</dbReference>
<dbReference type="eggNOG" id="COG3181">
    <property type="taxonomic scope" value="Bacteria"/>
</dbReference>
<organism evidence="3 4">
    <name type="scientific">Advenella kashmirensis W13003</name>
    <dbReference type="NCBI Taxonomy" id="1424334"/>
    <lineage>
        <taxon>Bacteria</taxon>
        <taxon>Pseudomonadati</taxon>
        <taxon>Pseudomonadota</taxon>
        <taxon>Betaproteobacteria</taxon>
        <taxon>Burkholderiales</taxon>
        <taxon>Alcaligenaceae</taxon>
    </lineage>
</organism>
<dbReference type="CDD" id="cd13578">
    <property type="entry name" value="PBP2_Bug27"/>
    <property type="match status" value="1"/>
</dbReference>
<protein>
    <submittedName>
        <fullName evidence="3">MFS transporter</fullName>
    </submittedName>
</protein>
<evidence type="ECO:0000313" key="4">
    <source>
        <dbReference type="Proteomes" id="UP000018733"/>
    </source>
</evidence>
<dbReference type="InterPro" id="IPR005064">
    <property type="entry name" value="BUG"/>
</dbReference>
<dbReference type="EMBL" id="AYXT01000009">
    <property type="protein sequence ID" value="ETF02655.1"/>
    <property type="molecule type" value="Genomic_DNA"/>
</dbReference>
<evidence type="ECO:0000313" key="3">
    <source>
        <dbReference type="EMBL" id="ETF02655.1"/>
    </source>
</evidence>
<feature type="signal peptide" evidence="2">
    <location>
        <begin position="1"/>
        <end position="23"/>
    </location>
</feature>
<dbReference type="PIRSF" id="PIRSF017082">
    <property type="entry name" value="YflP"/>
    <property type="match status" value="1"/>
</dbReference>
<proteinExistence type="inferred from homology"/>
<dbReference type="Pfam" id="PF03401">
    <property type="entry name" value="TctC"/>
    <property type="match status" value="1"/>
</dbReference>
<evidence type="ECO:0000256" key="2">
    <source>
        <dbReference type="SAM" id="SignalP"/>
    </source>
</evidence>
<dbReference type="SUPFAM" id="SSF53850">
    <property type="entry name" value="Periplasmic binding protein-like II"/>
    <property type="match status" value="1"/>
</dbReference>
<comment type="similarity">
    <text evidence="1">Belongs to the UPF0065 (bug) family.</text>
</comment>
<accession>V8QTL7</accession>
<feature type="chain" id="PRO_5004772009" evidence="2">
    <location>
        <begin position="24"/>
        <end position="323"/>
    </location>
</feature>
<dbReference type="HOGENOM" id="CLU_045683_0_2_4"/>
<dbReference type="PANTHER" id="PTHR42928">
    <property type="entry name" value="TRICARBOXYLATE-BINDING PROTEIN"/>
    <property type="match status" value="1"/>
</dbReference>
<dbReference type="Proteomes" id="UP000018733">
    <property type="component" value="Unassembled WGS sequence"/>
</dbReference>
<gene>
    <name evidence="3" type="ORF">W822_07305</name>
</gene>
<dbReference type="PATRIC" id="fig|1424334.3.peg.1458"/>
<comment type="caution">
    <text evidence="3">The sequence shown here is derived from an EMBL/GenBank/DDBJ whole genome shotgun (WGS) entry which is preliminary data.</text>
</comment>
<dbReference type="STRING" id="1424334.W822_07305"/>
<dbReference type="PANTHER" id="PTHR42928:SF5">
    <property type="entry name" value="BLR1237 PROTEIN"/>
    <property type="match status" value="1"/>
</dbReference>
<dbReference type="OrthoDB" id="8897534at2"/>
<dbReference type="RefSeq" id="WP_024004441.1">
    <property type="nucleotide sequence ID" value="NZ_KI650979.1"/>
</dbReference>
<keyword evidence="4" id="KW-1185">Reference proteome</keyword>